<dbReference type="PROSITE" id="PS51747">
    <property type="entry name" value="CYT_DCMP_DEAMINASES_2"/>
    <property type="match status" value="1"/>
</dbReference>
<evidence type="ECO:0000259" key="3">
    <source>
        <dbReference type="PROSITE" id="PS51747"/>
    </source>
</evidence>
<dbReference type="PANTHER" id="PTHR12149">
    <property type="entry name" value="FRUCTOSAMINE 3 KINASE-RELATED PROTEIN"/>
    <property type="match status" value="1"/>
</dbReference>
<accession>A0ABR1UW08</accession>
<proteinExistence type="predicted"/>
<dbReference type="PANTHER" id="PTHR12149:SF8">
    <property type="entry name" value="PROTEIN-RIBULOSAMINE 3-KINASE"/>
    <property type="match status" value="1"/>
</dbReference>
<dbReference type="EC" id="2.7.1.172" evidence="1"/>
<evidence type="ECO:0000313" key="4">
    <source>
        <dbReference type="EMBL" id="KAK8063113.1"/>
    </source>
</evidence>
<dbReference type="Proteomes" id="UP001433268">
    <property type="component" value="Unassembled WGS sequence"/>
</dbReference>
<comment type="catalytic activity">
    <reaction evidence="2">
        <text>N(6)-D-ribulosyl-L-lysyl-[protein] + ATP = N(6)-(3-O-phospho-D-ribulosyl)-L-lysyl-[protein] + ADP + H(+)</text>
        <dbReference type="Rhea" id="RHEA:48432"/>
        <dbReference type="Rhea" id="RHEA-COMP:12103"/>
        <dbReference type="Rhea" id="RHEA-COMP:12104"/>
        <dbReference type="ChEBI" id="CHEBI:15378"/>
        <dbReference type="ChEBI" id="CHEBI:30616"/>
        <dbReference type="ChEBI" id="CHEBI:90418"/>
        <dbReference type="ChEBI" id="CHEBI:90420"/>
        <dbReference type="ChEBI" id="CHEBI:456216"/>
        <dbReference type="EC" id="2.7.1.172"/>
    </reaction>
    <physiologicalReaction direction="left-to-right" evidence="2">
        <dbReference type="Rhea" id="RHEA:48433"/>
    </physiologicalReaction>
</comment>
<keyword evidence="5" id="KW-1185">Reference proteome</keyword>
<evidence type="ECO:0000256" key="2">
    <source>
        <dbReference type="ARBA" id="ARBA00048655"/>
    </source>
</evidence>
<name>A0ABR1UW08_9PEZI</name>
<organism evidence="4 5">
    <name type="scientific">Apiospora hydei</name>
    <dbReference type="NCBI Taxonomy" id="1337664"/>
    <lineage>
        <taxon>Eukaryota</taxon>
        <taxon>Fungi</taxon>
        <taxon>Dikarya</taxon>
        <taxon>Ascomycota</taxon>
        <taxon>Pezizomycotina</taxon>
        <taxon>Sordariomycetes</taxon>
        <taxon>Xylariomycetidae</taxon>
        <taxon>Amphisphaeriales</taxon>
        <taxon>Apiosporaceae</taxon>
        <taxon>Apiospora</taxon>
    </lineage>
</organism>
<dbReference type="SUPFAM" id="SSF53927">
    <property type="entry name" value="Cytidine deaminase-like"/>
    <property type="match status" value="1"/>
</dbReference>
<dbReference type="InterPro" id="IPR016477">
    <property type="entry name" value="Fructo-/Ketosamine-3-kinase"/>
</dbReference>
<dbReference type="InterPro" id="IPR002125">
    <property type="entry name" value="CMP_dCMP_dom"/>
</dbReference>
<dbReference type="Pfam" id="PF03881">
    <property type="entry name" value="Fructosamin_kin"/>
    <property type="match status" value="2"/>
</dbReference>
<evidence type="ECO:0000256" key="1">
    <source>
        <dbReference type="ARBA" id="ARBA00011961"/>
    </source>
</evidence>
<dbReference type="Pfam" id="PF18785">
    <property type="entry name" value="Inv-AAD"/>
    <property type="match status" value="1"/>
</dbReference>
<dbReference type="InterPro" id="IPR011009">
    <property type="entry name" value="Kinase-like_dom_sf"/>
</dbReference>
<protein>
    <recommendedName>
        <fullName evidence="1">protein-ribulosamine 3-kinase</fullName>
        <ecNumber evidence="1">2.7.1.172</ecNumber>
    </recommendedName>
</protein>
<comment type="caution">
    <text evidence="4">The sequence shown here is derived from an EMBL/GenBank/DDBJ whole genome shotgun (WGS) entry which is preliminary data.</text>
</comment>
<dbReference type="SUPFAM" id="SSF56112">
    <property type="entry name" value="Protein kinase-like (PK-like)"/>
    <property type="match status" value="1"/>
</dbReference>
<gene>
    <name evidence="4" type="ORF">PG997_015210</name>
</gene>
<feature type="domain" description="CMP/dCMP-type deaminase" evidence="3">
    <location>
        <begin position="13"/>
        <end position="151"/>
    </location>
</feature>
<dbReference type="GeneID" id="92052584"/>
<reference evidence="4 5" key="1">
    <citation type="submission" date="2023-01" db="EMBL/GenBank/DDBJ databases">
        <title>Analysis of 21 Apiospora genomes using comparative genomics revels a genus with tremendous synthesis potential of carbohydrate active enzymes and secondary metabolites.</title>
        <authorList>
            <person name="Sorensen T."/>
        </authorList>
    </citation>
    <scope>NUCLEOTIDE SEQUENCE [LARGE SCALE GENOMIC DNA]</scope>
    <source>
        <strain evidence="4 5">CBS 114990</strain>
    </source>
</reference>
<dbReference type="Gene3D" id="3.90.1200.10">
    <property type="match status" value="2"/>
</dbReference>
<dbReference type="Gene3D" id="3.40.140.10">
    <property type="entry name" value="Cytidine Deaminase, domain 2"/>
    <property type="match status" value="1"/>
</dbReference>
<dbReference type="EMBL" id="JAQQWN010000010">
    <property type="protein sequence ID" value="KAK8063113.1"/>
    <property type="molecule type" value="Genomic_DNA"/>
</dbReference>
<evidence type="ECO:0000313" key="5">
    <source>
        <dbReference type="Proteomes" id="UP001433268"/>
    </source>
</evidence>
<dbReference type="InterPro" id="IPR016193">
    <property type="entry name" value="Cytidine_deaminase-like"/>
</dbReference>
<dbReference type="RefSeq" id="XP_066661712.1">
    <property type="nucleotide sequence ID" value="XM_066819524.1"/>
</dbReference>
<sequence>MSDNAAHPPIALGDHEAYMENAQSRARLSPPAATKFCVGAVLVDAEKNKVLSTGYSLELPGDRHGDPGTTHAEHCCFIKAAEDYGVAEAGLCEVLPKKNTVLYTTMEPCNGRLSGNRTCVDRILALQDAIKTVYVGIKEPGTFLEDNQGQERLEAAGVTVIQLTGMEDRIREVSLAGHHLSQLDALPKHCRVVSTQAHGASFFANTGRIKAELQDGTSQSFFIKVVSGEVGKNMVAGEFEPMKAIRALLPEFVPAPIAHGTYESCPDTHFFLCEFRNMVEEMPDPYKFAAQLAALHQSSKSPTGKFGFHATTYSGNLPQALDFEREAKGPDPDFDSLLPVLFDVVVPRLLRPLESEGRSLKPCLVHGDLWYANSGIDVETGRCLVFDACCFYAHNEYEFGQWMPVCNKFGADYLAAYNSYVQISDPAEDYEGRLDLYKLRFNTHVSALFKDNPNLRDQMLGDIRDLVARYGSQADKIPTIASHNLGR</sequence>